<dbReference type="Proteomes" id="UP001152622">
    <property type="component" value="Chromosome 11"/>
</dbReference>
<protein>
    <submittedName>
        <fullName evidence="2">Uncharacterized protein</fullName>
    </submittedName>
</protein>
<dbReference type="AlphaFoldDB" id="A0A9Q1INP9"/>
<evidence type="ECO:0000313" key="2">
    <source>
        <dbReference type="EMBL" id="KAJ8346373.1"/>
    </source>
</evidence>
<name>A0A9Q1INP9_SYNKA</name>
<feature type="compositionally biased region" description="Low complexity" evidence="1">
    <location>
        <begin position="52"/>
        <end position="67"/>
    </location>
</feature>
<sequence length="167" mass="17603">MDARIQNLENSPSATRFSSNEPGIGASSAATYDANPAPSNLAIEPRRTMGTAIPAAPECPSSPPAAAISPHLRSQVLAVFAPTQPRIPWDELGAKPKALANSTPLPEPWTVVGNRGGRRSSRVPPSQGIKLINSKYRTAFPSRCTSLPKAKLPLGPGRAWIHSSAHS</sequence>
<proteinExistence type="predicted"/>
<dbReference type="OrthoDB" id="8958862at2759"/>
<comment type="caution">
    <text evidence="2">The sequence shown here is derived from an EMBL/GenBank/DDBJ whole genome shotgun (WGS) entry which is preliminary data.</text>
</comment>
<dbReference type="EMBL" id="JAINUF010000011">
    <property type="protein sequence ID" value="KAJ8346373.1"/>
    <property type="molecule type" value="Genomic_DNA"/>
</dbReference>
<gene>
    <name evidence="2" type="ORF">SKAU_G00277740</name>
</gene>
<keyword evidence="3" id="KW-1185">Reference proteome</keyword>
<organism evidence="2 3">
    <name type="scientific">Synaphobranchus kaupii</name>
    <name type="common">Kaup's arrowtooth eel</name>
    <dbReference type="NCBI Taxonomy" id="118154"/>
    <lineage>
        <taxon>Eukaryota</taxon>
        <taxon>Metazoa</taxon>
        <taxon>Chordata</taxon>
        <taxon>Craniata</taxon>
        <taxon>Vertebrata</taxon>
        <taxon>Euteleostomi</taxon>
        <taxon>Actinopterygii</taxon>
        <taxon>Neopterygii</taxon>
        <taxon>Teleostei</taxon>
        <taxon>Anguilliformes</taxon>
        <taxon>Synaphobranchidae</taxon>
        <taxon>Synaphobranchus</taxon>
    </lineage>
</organism>
<accession>A0A9Q1INP9</accession>
<reference evidence="2" key="1">
    <citation type="journal article" date="2023" name="Science">
        <title>Genome structures resolve the early diversification of teleost fishes.</title>
        <authorList>
            <person name="Parey E."/>
            <person name="Louis A."/>
            <person name="Montfort J."/>
            <person name="Bouchez O."/>
            <person name="Roques C."/>
            <person name="Iampietro C."/>
            <person name="Lluch J."/>
            <person name="Castinel A."/>
            <person name="Donnadieu C."/>
            <person name="Desvignes T."/>
            <person name="Floi Bucao C."/>
            <person name="Jouanno E."/>
            <person name="Wen M."/>
            <person name="Mejri S."/>
            <person name="Dirks R."/>
            <person name="Jansen H."/>
            <person name="Henkel C."/>
            <person name="Chen W.J."/>
            <person name="Zahm M."/>
            <person name="Cabau C."/>
            <person name="Klopp C."/>
            <person name="Thompson A.W."/>
            <person name="Robinson-Rechavi M."/>
            <person name="Braasch I."/>
            <person name="Lecointre G."/>
            <person name="Bobe J."/>
            <person name="Postlethwait J.H."/>
            <person name="Berthelot C."/>
            <person name="Roest Crollius H."/>
            <person name="Guiguen Y."/>
        </authorList>
    </citation>
    <scope>NUCLEOTIDE SEQUENCE</scope>
    <source>
        <strain evidence="2">WJC10195</strain>
    </source>
</reference>
<feature type="region of interest" description="Disordered" evidence="1">
    <location>
        <begin position="1"/>
        <end position="67"/>
    </location>
</feature>
<evidence type="ECO:0000313" key="3">
    <source>
        <dbReference type="Proteomes" id="UP001152622"/>
    </source>
</evidence>
<evidence type="ECO:0000256" key="1">
    <source>
        <dbReference type="SAM" id="MobiDB-lite"/>
    </source>
</evidence>
<feature type="compositionally biased region" description="Polar residues" evidence="1">
    <location>
        <begin position="7"/>
        <end position="21"/>
    </location>
</feature>